<evidence type="ECO:0000313" key="2">
    <source>
        <dbReference type="EMBL" id="HAE93776.1"/>
    </source>
</evidence>
<dbReference type="Proteomes" id="UP000259173">
    <property type="component" value="Unassembled WGS sequence"/>
</dbReference>
<gene>
    <name evidence="2" type="ORF">DCG65_04400</name>
</gene>
<evidence type="ECO:0000313" key="3">
    <source>
        <dbReference type="Proteomes" id="UP000259173"/>
    </source>
</evidence>
<dbReference type="EMBL" id="DMBR01000127">
    <property type="protein sequence ID" value="HAE93776.1"/>
    <property type="molecule type" value="Genomic_DNA"/>
</dbReference>
<protein>
    <recommendedName>
        <fullName evidence="1">Anthranilate synthase component I N-terminal domain-containing protein</fullName>
    </recommendedName>
</protein>
<reference evidence="2 3" key="1">
    <citation type="journal article" date="2018" name="Nat. Biotechnol.">
        <title>A standardized bacterial taxonomy based on genome phylogeny substantially revises the tree of life.</title>
        <authorList>
            <person name="Parks D.H."/>
            <person name="Chuvochina M."/>
            <person name="Waite D.W."/>
            <person name="Rinke C."/>
            <person name="Skarshewski A."/>
            <person name="Chaumeil P.A."/>
            <person name="Hugenholtz P."/>
        </authorList>
    </citation>
    <scope>NUCLEOTIDE SEQUENCE [LARGE SCALE GENOMIC DNA]</scope>
    <source>
        <strain evidence="2">UBA8557</strain>
    </source>
</reference>
<dbReference type="InterPro" id="IPR006805">
    <property type="entry name" value="Anth_synth_I_N"/>
</dbReference>
<comment type="caution">
    <text evidence="2">The sequence shown here is derived from an EMBL/GenBank/DDBJ whole genome shotgun (WGS) entry which is preliminary data.</text>
</comment>
<organism evidence="2 3">
    <name type="scientific">Hyphomonas atlantica</name>
    <dbReference type="NCBI Taxonomy" id="1280948"/>
    <lineage>
        <taxon>Bacteria</taxon>
        <taxon>Pseudomonadati</taxon>
        <taxon>Pseudomonadota</taxon>
        <taxon>Alphaproteobacteria</taxon>
        <taxon>Hyphomonadales</taxon>
        <taxon>Hyphomonadaceae</taxon>
        <taxon>Hyphomonas</taxon>
    </lineage>
</organism>
<dbReference type="AlphaFoldDB" id="A0A3B9KYT2"/>
<feature type="non-terminal residue" evidence="2">
    <location>
        <position position="49"/>
    </location>
</feature>
<name>A0A3B9KYT2_9PROT</name>
<sequence length="49" mass="5334">MRLTAQATETEFAASMDMLRRWVTARPRTRISGGPPFQGGAAGYVAYDA</sequence>
<feature type="domain" description="Anthranilate synthase component I N-terminal" evidence="1">
    <location>
        <begin position="13"/>
        <end position="49"/>
    </location>
</feature>
<proteinExistence type="predicted"/>
<dbReference type="Pfam" id="PF04715">
    <property type="entry name" value="Anth_synt_I_N"/>
    <property type="match status" value="1"/>
</dbReference>
<accession>A0A3B9KYT2</accession>
<evidence type="ECO:0000259" key="1">
    <source>
        <dbReference type="Pfam" id="PF04715"/>
    </source>
</evidence>